<comment type="caution">
    <text evidence="2">The sequence shown here is derived from an EMBL/GenBank/DDBJ whole genome shotgun (WGS) entry which is preliminary data.</text>
</comment>
<evidence type="ECO:0000313" key="3">
    <source>
        <dbReference type="Proteomes" id="UP000620124"/>
    </source>
</evidence>
<evidence type="ECO:0000256" key="1">
    <source>
        <dbReference type="SAM" id="MobiDB-lite"/>
    </source>
</evidence>
<feature type="compositionally biased region" description="Polar residues" evidence="1">
    <location>
        <begin position="1"/>
        <end position="15"/>
    </location>
</feature>
<proteinExistence type="predicted"/>
<protein>
    <submittedName>
        <fullName evidence="2">Uncharacterized protein</fullName>
    </submittedName>
</protein>
<evidence type="ECO:0000313" key="2">
    <source>
        <dbReference type="EMBL" id="KAF7371515.1"/>
    </source>
</evidence>
<sequence length="132" mass="14003">MTLNPDFQPESSATKLSLLPPPSPNIPRPHNVPDTLPTLRMIPASKGNSEGIVTLPAFTALAGRMSAALEHQCANFPAKRSPMRVAKNLYPAGSGSLSPAAASASPQIETIRATQVVVSITHCFRPHTSRQI</sequence>
<reference evidence="2" key="1">
    <citation type="submission" date="2020-05" db="EMBL/GenBank/DDBJ databases">
        <title>Mycena genomes resolve the evolution of fungal bioluminescence.</title>
        <authorList>
            <person name="Tsai I.J."/>
        </authorList>
    </citation>
    <scope>NUCLEOTIDE SEQUENCE</scope>
    <source>
        <strain evidence="2">CCC161011</strain>
    </source>
</reference>
<organism evidence="2 3">
    <name type="scientific">Mycena venus</name>
    <dbReference type="NCBI Taxonomy" id="2733690"/>
    <lineage>
        <taxon>Eukaryota</taxon>
        <taxon>Fungi</taxon>
        <taxon>Dikarya</taxon>
        <taxon>Basidiomycota</taxon>
        <taxon>Agaricomycotina</taxon>
        <taxon>Agaricomycetes</taxon>
        <taxon>Agaricomycetidae</taxon>
        <taxon>Agaricales</taxon>
        <taxon>Marasmiineae</taxon>
        <taxon>Mycenaceae</taxon>
        <taxon>Mycena</taxon>
    </lineage>
</organism>
<dbReference type="AlphaFoldDB" id="A0A8H7DEK7"/>
<dbReference type="EMBL" id="JACAZI010000001">
    <property type="protein sequence ID" value="KAF7371515.1"/>
    <property type="molecule type" value="Genomic_DNA"/>
</dbReference>
<dbReference type="Proteomes" id="UP000620124">
    <property type="component" value="Unassembled WGS sequence"/>
</dbReference>
<accession>A0A8H7DEK7</accession>
<gene>
    <name evidence="2" type="ORF">MVEN_00006300</name>
</gene>
<keyword evidence="3" id="KW-1185">Reference proteome</keyword>
<feature type="region of interest" description="Disordered" evidence="1">
    <location>
        <begin position="1"/>
        <end position="43"/>
    </location>
</feature>
<name>A0A8H7DEK7_9AGAR</name>